<comment type="similarity">
    <text evidence="6">Belongs to the TVP38/TMEM64 family.</text>
</comment>
<evidence type="ECO:0000256" key="6">
    <source>
        <dbReference type="RuleBase" id="RU366058"/>
    </source>
</evidence>
<evidence type="ECO:0000256" key="1">
    <source>
        <dbReference type="ARBA" id="ARBA00004651"/>
    </source>
</evidence>
<keyword evidence="2 6" id="KW-1003">Cell membrane</keyword>
<evidence type="ECO:0000313" key="9">
    <source>
        <dbReference type="Proteomes" id="UP000272464"/>
    </source>
</evidence>
<feature type="transmembrane region" description="Helical" evidence="6">
    <location>
        <begin position="31"/>
        <end position="51"/>
    </location>
</feature>
<dbReference type="InterPro" id="IPR032816">
    <property type="entry name" value="VTT_dom"/>
</dbReference>
<evidence type="ECO:0000313" key="8">
    <source>
        <dbReference type="EMBL" id="RUT35488.1"/>
    </source>
</evidence>
<comment type="subcellular location">
    <subcellularLocation>
        <location evidence="1 6">Cell membrane</location>
        <topology evidence="1 6">Multi-pass membrane protein</topology>
    </subcellularLocation>
</comment>
<evidence type="ECO:0000256" key="2">
    <source>
        <dbReference type="ARBA" id="ARBA00022475"/>
    </source>
</evidence>
<keyword evidence="5 6" id="KW-0472">Membrane</keyword>
<accession>A0A3S1DC90</accession>
<keyword evidence="4 6" id="KW-1133">Transmembrane helix</keyword>
<evidence type="ECO:0000256" key="5">
    <source>
        <dbReference type="ARBA" id="ARBA00023136"/>
    </source>
</evidence>
<evidence type="ECO:0000259" key="7">
    <source>
        <dbReference type="Pfam" id="PF09335"/>
    </source>
</evidence>
<feature type="transmembrane region" description="Helical" evidence="6">
    <location>
        <begin position="140"/>
        <end position="161"/>
    </location>
</feature>
<keyword evidence="3 6" id="KW-0812">Transmembrane</keyword>
<dbReference type="EMBL" id="RZNX01000001">
    <property type="protein sequence ID" value="RUT35488.1"/>
    <property type="molecule type" value="Genomic_DNA"/>
</dbReference>
<dbReference type="OrthoDB" id="1651121at2"/>
<keyword evidence="9" id="KW-1185">Reference proteome</keyword>
<dbReference type="RefSeq" id="WP_127197188.1">
    <property type="nucleotide sequence ID" value="NZ_RZNX01000001.1"/>
</dbReference>
<dbReference type="Proteomes" id="UP000272464">
    <property type="component" value="Unassembled WGS sequence"/>
</dbReference>
<dbReference type="AlphaFoldDB" id="A0A3S1DC90"/>
<feature type="transmembrane region" description="Helical" evidence="6">
    <location>
        <begin position="110"/>
        <end position="133"/>
    </location>
</feature>
<proteinExistence type="inferred from homology"/>
<dbReference type="InterPro" id="IPR015414">
    <property type="entry name" value="TMEM64"/>
</dbReference>
<reference evidence="8 9" key="1">
    <citation type="submission" date="2018-12" db="EMBL/GenBank/DDBJ databases">
        <authorList>
            <person name="Sun L."/>
            <person name="Chen Z."/>
        </authorList>
    </citation>
    <scope>NUCLEOTIDE SEQUENCE [LARGE SCALE GENOMIC DNA]</scope>
    <source>
        <strain evidence="8 9">3-5-3</strain>
    </source>
</reference>
<dbReference type="PANTHER" id="PTHR12677">
    <property type="entry name" value="GOLGI APPARATUS MEMBRANE PROTEIN TVP38-RELATED"/>
    <property type="match status" value="1"/>
</dbReference>
<feature type="domain" description="VTT" evidence="7">
    <location>
        <begin position="43"/>
        <end position="161"/>
    </location>
</feature>
<gene>
    <name evidence="8" type="ORF">EJP77_00190</name>
</gene>
<comment type="caution">
    <text evidence="8">The sequence shown here is derived from an EMBL/GenBank/DDBJ whole genome shotgun (WGS) entry which is preliminary data.</text>
</comment>
<feature type="transmembrane region" description="Helical" evidence="6">
    <location>
        <begin position="173"/>
        <end position="190"/>
    </location>
</feature>
<sequence length="217" mass="24490">MQLSEIMSYMTEENLKSWIEQFRALGPLPGVLLPFLKSFIPPLPTLVIVGVNAAVYGLWLGFLYSWVGMVAGCMLTYLIVRRIGGHPLLERLVSKPKVAKTRHWIQNNGFSYVFLLSLFPVGPFVVINIAAALSGMKLRSFLLAVLVGKGIMTFAVSWIGSDVTKYLERPLELIYIVIFVACSLLLMRRIEAWFARKDQPERTDSNIESTHSLDQLR</sequence>
<dbReference type="GO" id="GO:0005886">
    <property type="term" value="C:plasma membrane"/>
    <property type="evidence" value="ECO:0007669"/>
    <property type="project" value="UniProtKB-SubCell"/>
</dbReference>
<feature type="transmembrane region" description="Helical" evidence="6">
    <location>
        <begin position="58"/>
        <end position="80"/>
    </location>
</feature>
<dbReference type="PANTHER" id="PTHR12677:SF55">
    <property type="entry name" value="UNDECAPRENYL PHOSPHATE TRANSPORTER SAOUHSC_00901-RELATED"/>
    <property type="match status" value="1"/>
</dbReference>
<evidence type="ECO:0000256" key="4">
    <source>
        <dbReference type="ARBA" id="ARBA00022989"/>
    </source>
</evidence>
<evidence type="ECO:0000256" key="3">
    <source>
        <dbReference type="ARBA" id="ARBA00022692"/>
    </source>
</evidence>
<dbReference type="Pfam" id="PF09335">
    <property type="entry name" value="VTT_dom"/>
    <property type="match status" value="1"/>
</dbReference>
<name>A0A3S1DC90_9BACL</name>
<protein>
    <recommendedName>
        <fullName evidence="6">TVP38/TMEM64 family membrane protein</fullName>
    </recommendedName>
</protein>
<organism evidence="8 9">
    <name type="scientific">Paenibacillus zeisoli</name>
    <dbReference type="NCBI Taxonomy" id="2496267"/>
    <lineage>
        <taxon>Bacteria</taxon>
        <taxon>Bacillati</taxon>
        <taxon>Bacillota</taxon>
        <taxon>Bacilli</taxon>
        <taxon>Bacillales</taxon>
        <taxon>Paenibacillaceae</taxon>
        <taxon>Paenibacillus</taxon>
    </lineage>
</organism>